<keyword evidence="3" id="KW-1185">Reference proteome</keyword>
<feature type="compositionally biased region" description="Basic and acidic residues" evidence="1">
    <location>
        <begin position="46"/>
        <end position="55"/>
    </location>
</feature>
<dbReference type="EMBL" id="LHPG02000002">
    <property type="protein sequence ID" value="PRW60564.1"/>
    <property type="molecule type" value="Genomic_DNA"/>
</dbReference>
<dbReference type="Pfam" id="PF15375">
    <property type="entry name" value="FSAF1"/>
    <property type="match status" value="1"/>
</dbReference>
<dbReference type="InterPro" id="IPR053030">
    <property type="entry name" value="Ribosomal_biogenesis_FAF1-like"/>
</dbReference>
<dbReference type="InterPro" id="IPR027973">
    <property type="entry name" value="FSAF1-like"/>
</dbReference>
<protein>
    <submittedName>
        <fullName evidence="2">Imidazole glycerol phosphate synthase subunit</fullName>
    </submittedName>
</protein>
<feature type="region of interest" description="Disordered" evidence="1">
    <location>
        <begin position="220"/>
        <end position="276"/>
    </location>
</feature>
<dbReference type="PANTHER" id="PTHR28096">
    <property type="entry name" value="PROTEIN FAF1"/>
    <property type="match status" value="1"/>
</dbReference>
<proteinExistence type="predicted"/>
<feature type="region of interest" description="Disordered" evidence="1">
    <location>
        <begin position="1"/>
        <end position="151"/>
    </location>
</feature>
<gene>
    <name evidence="2" type="ORF">C2E21_0973</name>
</gene>
<dbReference type="Proteomes" id="UP000239899">
    <property type="component" value="Unassembled WGS sequence"/>
</dbReference>
<sequence length="276" mass="28680">MFDDAEERQAAAPAAEPEDDSDSDEGGSSSDGEGSDGGDDAPPADLVEHIFDGSGKRARPGSASGSKLGPQRGAGPAGAAGGLPRTPQQPLAASEAERLRLERKRFMSSKAAVITNGGPGSQPGSQQRRRSAGTPGSALGGGEEEGVSREEFKAMQREVQLLGATALDKKSRKKFEAEQLARLGAKAESRPRMAAAIGHGMAKKQAQRADRALQEGIAAGMVQLKGMGKRKRREKEKERKKDRGLMEDGGAFKPGIMRVKAPAVSGGGGGKGGKRR</sequence>
<name>A0A2P6U2M7_CHLSO</name>
<organism evidence="2 3">
    <name type="scientific">Chlorella sorokiniana</name>
    <name type="common">Freshwater green alga</name>
    <dbReference type="NCBI Taxonomy" id="3076"/>
    <lineage>
        <taxon>Eukaryota</taxon>
        <taxon>Viridiplantae</taxon>
        <taxon>Chlorophyta</taxon>
        <taxon>core chlorophytes</taxon>
        <taxon>Trebouxiophyceae</taxon>
        <taxon>Chlorellales</taxon>
        <taxon>Chlorellaceae</taxon>
        <taxon>Chlorella clade</taxon>
        <taxon>Chlorella</taxon>
    </lineage>
</organism>
<feature type="compositionally biased region" description="Acidic residues" evidence="1">
    <location>
        <begin position="16"/>
        <end position="25"/>
    </location>
</feature>
<comment type="caution">
    <text evidence="2">The sequence shown here is derived from an EMBL/GenBank/DDBJ whole genome shotgun (WGS) entry which is preliminary data.</text>
</comment>
<evidence type="ECO:0000313" key="3">
    <source>
        <dbReference type="Proteomes" id="UP000239899"/>
    </source>
</evidence>
<dbReference type="OrthoDB" id="498232at2759"/>
<dbReference type="PANTHER" id="PTHR28096:SF1">
    <property type="entry name" value="PROTEIN FAF1"/>
    <property type="match status" value="1"/>
</dbReference>
<evidence type="ECO:0000313" key="2">
    <source>
        <dbReference type="EMBL" id="PRW60564.1"/>
    </source>
</evidence>
<evidence type="ECO:0000256" key="1">
    <source>
        <dbReference type="SAM" id="MobiDB-lite"/>
    </source>
</evidence>
<accession>A0A2P6U2M7</accession>
<dbReference type="GO" id="GO:0005730">
    <property type="term" value="C:nucleolus"/>
    <property type="evidence" value="ECO:0007669"/>
    <property type="project" value="TreeGrafter"/>
</dbReference>
<dbReference type="GO" id="GO:0000462">
    <property type="term" value="P:maturation of SSU-rRNA from tricistronic rRNA transcript (SSU-rRNA, 5.8S rRNA, LSU-rRNA)"/>
    <property type="evidence" value="ECO:0007669"/>
    <property type="project" value="TreeGrafter"/>
</dbReference>
<feature type="compositionally biased region" description="Gly residues" evidence="1">
    <location>
        <begin position="265"/>
        <end position="276"/>
    </location>
</feature>
<feature type="compositionally biased region" description="Basic and acidic residues" evidence="1">
    <location>
        <begin position="235"/>
        <end position="246"/>
    </location>
</feature>
<dbReference type="AlphaFoldDB" id="A0A2P6U2M7"/>
<reference evidence="2 3" key="1">
    <citation type="journal article" date="2018" name="Plant J.">
        <title>Genome sequences of Chlorella sorokiniana UTEX 1602 and Micractinium conductrix SAG 241.80: implications to maltose excretion by a green alga.</title>
        <authorList>
            <person name="Arriola M.B."/>
            <person name="Velmurugan N."/>
            <person name="Zhang Y."/>
            <person name="Plunkett M.H."/>
            <person name="Hondzo H."/>
            <person name="Barney B.M."/>
        </authorList>
    </citation>
    <scope>NUCLEOTIDE SEQUENCE [LARGE SCALE GENOMIC DNA]</scope>
    <source>
        <strain evidence="3">UTEX 1602</strain>
    </source>
</reference>